<evidence type="ECO:0000313" key="5">
    <source>
        <dbReference type="Proteomes" id="UP001596470"/>
    </source>
</evidence>
<accession>A0ABW2D6N1</accession>
<feature type="domain" description="Ketoreductase" evidence="3">
    <location>
        <begin position="16"/>
        <end position="209"/>
    </location>
</feature>
<dbReference type="Proteomes" id="UP001596470">
    <property type="component" value="Unassembled WGS sequence"/>
</dbReference>
<comment type="similarity">
    <text evidence="1">Belongs to the short-chain dehydrogenases/reductases (SDR) family.</text>
</comment>
<dbReference type="InterPro" id="IPR002347">
    <property type="entry name" value="SDR_fam"/>
</dbReference>
<comment type="caution">
    <text evidence="4">The sequence shown here is derived from an EMBL/GenBank/DDBJ whole genome shotgun (WGS) entry which is preliminary data.</text>
</comment>
<dbReference type="SMART" id="SM00822">
    <property type="entry name" value="PKS_KR"/>
    <property type="match status" value="1"/>
</dbReference>
<keyword evidence="2 4" id="KW-0560">Oxidoreductase</keyword>
<dbReference type="PANTHER" id="PTHR44196">
    <property type="entry name" value="DEHYDROGENASE/REDUCTASE SDR FAMILY MEMBER 7B"/>
    <property type="match status" value="1"/>
</dbReference>
<dbReference type="CDD" id="cd05233">
    <property type="entry name" value="SDR_c"/>
    <property type="match status" value="1"/>
</dbReference>
<dbReference type="PANTHER" id="PTHR44196:SF1">
    <property type="entry name" value="DEHYDROGENASE_REDUCTASE SDR FAMILY MEMBER 7B"/>
    <property type="match status" value="1"/>
</dbReference>
<dbReference type="SUPFAM" id="SSF51735">
    <property type="entry name" value="NAD(P)-binding Rossmann-fold domains"/>
    <property type="match status" value="1"/>
</dbReference>
<dbReference type="EMBL" id="JBHSYS010000001">
    <property type="protein sequence ID" value="MFC6956714.1"/>
    <property type="molecule type" value="Genomic_DNA"/>
</dbReference>
<protein>
    <submittedName>
        <fullName evidence="4">SDR family oxidoreductase</fullName>
        <ecNumber evidence="4">1.-.-.-</ecNumber>
    </submittedName>
</protein>
<dbReference type="Gene3D" id="3.40.50.720">
    <property type="entry name" value="NAD(P)-binding Rossmann-like Domain"/>
    <property type="match status" value="1"/>
</dbReference>
<gene>
    <name evidence="4" type="ORF">ACFQS3_05845</name>
</gene>
<name>A0ABW2D6N1_9ACTN</name>
<dbReference type="Pfam" id="PF00106">
    <property type="entry name" value="adh_short"/>
    <property type="match status" value="1"/>
</dbReference>
<organism evidence="4 5">
    <name type="scientific">Glycomyces mayteni</name>
    <dbReference type="NCBI Taxonomy" id="543887"/>
    <lineage>
        <taxon>Bacteria</taxon>
        <taxon>Bacillati</taxon>
        <taxon>Actinomycetota</taxon>
        <taxon>Actinomycetes</taxon>
        <taxon>Glycomycetales</taxon>
        <taxon>Glycomycetaceae</taxon>
        <taxon>Glycomyces</taxon>
    </lineage>
</organism>
<evidence type="ECO:0000256" key="2">
    <source>
        <dbReference type="ARBA" id="ARBA00023002"/>
    </source>
</evidence>
<dbReference type="InterPro" id="IPR036291">
    <property type="entry name" value="NAD(P)-bd_dom_sf"/>
</dbReference>
<evidence type="ECO:0000259" key="3">
    <source>
        <dbReference type="SMART" id="SM00822"/>
    </source>
</evidence>
<dbReference type="GO" id="GO:0016491">
    <property type="term" value="F:oxidoreductase activity"/>
    <property type="evidence" value="ECO:0007669"/>
    <property type="project" value="UniProtKB-KW"/>
</dbReference>
<reference evidence="5" key="1">
    <citation type="journal article" date="2019" name="Int. J. Syst. Evol. Microbiol.">
        <title>The Global Catalogue of Microorganisms (GCM) 10K type strain sequencing project: providing services to taxonomists for standard genome sequencing and annotation.</title>
        <authorList>
            <consortium name="The Broad Institute Genomics Platform"/>
            <consortium name="The Broad Institute Genome Sequencing Center for Infectious Disease"/>
            <person name="Wu L."/>
            <person name="Ma J."/>
        </authorList>
    </citation>
    <scope>NUCLEOTIDE SEQUENCE [LARGE SCALE GENOMIC DNA]</scope>
    <source>
        <strain evidence="5">KACC 12634</strain>
    </source>
</reference>
<proteinExistence type="inferred from homology"/>
<sequence length="250" mass="26183">MDREVAMGFSGLGAGLRVVVTGGGRGFGRALAVSLGREGAEVFVSARRFAAAEETAQAVRRVGGRAHAFECDLADPVSVREFAEALGEAADAVDVLVNNGAPYLDAGGFLEATDEQVTEVIAAGAAGTVLVTKAVLPLLLRSARPDIVTMVSGCGEYGNHRSDAHEAFYAAKSAQAGFAEVLSKRLRPSGVRVISLYPPDFEDADPLGPGWDEARGTGEALGARSVVDCVRFAIGQPRDCFIKSFYFEQA</sequence>
<dbReference type="PRINTS" id="PR00081">
    <property type="entry name" value="GDHRDH"/>
</dbReference>
<evidence type="ECO:0000256" key="1">
    <source>
        <dbReference type="ARBA" id="ARBA00006484"/>
    </source>
</evidence>
<dbReference type="InterPro" id="IPR057326">
    <property type="entry name" value="KR_dom"/>
</dbReference>
<dbReference type="EC" id="1.-.-.-" evidence="4"/>
<evidence type="ECO:0000313" key="4">
    <source>
        <dbReference type="EMBL" id="MFC6956714.1"/>
    </source>
</evidence>
<dbReference type="RefSeq" id="WP_382355570.1">
    <property type="nucleotide sequence ID" value="NZ_JBHMBP010000004.1"/>
</dbReference>
<keyword evidence="5" id="KW-1185">Reference proteome</keyword>